<evidence type="ECO:0000256" key="8">
    <source>
        <dbReference type="SAM" id="MobiDB-lite"/>
    </source>
</evidence>
<accession>A0A8K0GE42</accession>
<dbReference type="PANTHER" id="PTHR24223:SF448">
    <property type="entry name" value="FI20146P1-RELATED"/>
    <property type="match status" value="1"/>
</dbReference>
<dbReference type="Gene3D" id="3.40.50.300">
    <property type="entry name" value="P-loop containing nucleotide triphosphate hydrolases"/>
    <property type="match status" value="2"/>
</dbReference>
<dbReference type="FunFam" id="3.40.50.300:FF:000482">
    <property type="entry name" value="Multidrug resistance-associated protein member 4"/>
    <property type="match status" value="1"/>
</dbReference>
<dbReference type="EMBL" id="VTPC01006433">
    <property type="protein sequence ID" value="KAF2894913.1"/>
    <property type="molecule type" value="Genomic_DNA"/>
</dbReference>
<dbReference type="GO" id="GO:0140359">
    <property type="term" value="F:ABC-type transporter activity"/>
    <property type="evidence" value="ECO:0007669"/>
    <property type="project" value="InterPro"/>
</dbReference>
<dbReference type="FunFam" id="1.20.1560.10:FF:000014">
    <property type="entry name" value="Multidrug resistance-associated protein member 4"/>
    <property type="match status" value="1"/>
</dbReference>
<dbReference type="CDD" id="cd03244">
    <property type="entry name" value="ABCC_MRP_domain2"/>
    <property type="match status" value="1"/>
</dbReference>
<keyword evidence="4" id="KW-0547">Nucleotide-binding</keyword>
<dbReference type="Pfam" id="PF00005">
    <property type="entry name" value="ABC_tran"/>
    <property type="match status" value="2"/>
</dbReference>
<dbReference type="PROSITE" id="PS00211">
    <property type="entry name" value="ABC_TRANSPORTER_1"/>
    <property type="match status" value="1"/>
</dbReference>
<keyword evidence="14" id="KW-1185">Reference proteome</keyword>
<feature type="domain" description="ABC transporter" evidence="11">
    <location>
        <begin position="89"/>
        <end position="312"/>
    </location>
</feature>
<dbReference type="InterPro" id="IPR011527">
    <property type="entry name" value="ABC1_TM_dom"/>
</dbReference>
<dbReference type="Gene3D" id="1.20.1560.10">
    <property type="entry name" value="ABC transporter type 1, transmembrane domain"/>
    <property type="match status" value="1"/>
</dbReference>
<feature type="transmembrane region" description="Helical" evidence="9">
    <location>
        <begin position="427"/>
        <end position="449"/>
    </location>
</feature>
<evidence type="ECO:0000256" key="6">
    <source>
        <dbReference type="ARBA" id="ARBA00022989"/>
    </source>
</evidence>
<dbReference type="GO" id="GO:0016020">
    <property type="term" value="C:membrane"/>
    <property type="evidence" value="ECO:0007669"/>
    <property type="project" value="UniProtKB-SubCell"/>
</dbReference>
<dbReference type="OrthoDB" id="6500128at2759"/>
<dbReference type="InterPro" id="IPR036640">
    <property type="entry name" value="ABC1_TM_sf"/>
</dbReference>
<evidence type="ECO:0008006" key="15">
    <source>
        <dbReference type="Google" id="ProtNLM"/>
    </source>
</evidence>
<evidence type="ECO:0000313" key="13">
    <source>
        <dbReference type="EMBL" id="KAF2894913.1"/>
    </source>
</evidence>
<proteinExistence type="predicted"/>
<dbReference type="Proteomes" id="UP000801492">
    <property type="component" value="Unassembled WGS sequence"/>
</dbReference>
<keyword evidence="5" id="KW-0067">ATP-binding</keyword>
<dbReference type="InterPro" id="IPR027417">
    <property type="entry name" value="P-loop_NTPase"/>
</dbReference>
<reference evidence="13" key="1">
    <citation type="submission" date="2019-08" db="EMBL/GenBank/DDBJ databases">
        <title>The genome of the North American firefly Photinus pyralis.</title>
        <authorList>
            <consortium name="Photinus pyralis genome working group"/>
            <person name="Fallon T.R."/>
            <person name="Sander Lower S.E."/>
            <person name="Weng J.-K."/>
        </authorList>
    </citation>
    <scope>NUCLEOTIDE SEQUENCE</scope>
    <source>
        <strain evidence="13">TRF0915ILg1</strain>
        <tissue evidence="13">Whole body</tissue>
    </source>
</reference>
<gene>
    <name evidence="13" type="ORF">ILUMI_11262</name>
</gene>
<feature type="chain" id="PRO_5035464734" description="Multidrug resistance-associated protein lethal(2)03659" evidence="10">
    <location>
        <begin position="25"/>
        <end position="954"/>
    </location>
</feature>
<dbReference type="SUPFAM" id="SSF90123">
    <property type="entry name" value="ABC transporter transmembrane region"/>
    <property type="match status" value="1"/>
</dbReference>
<comment type="caution">
    <text evidence="13">The sequence shown here is derived from an EMBL/GenBank/DDBJ whole genome shotgun (WGS) entry which is preliminary data.</text>
</comment>
<keyword evidence="10" id="KW-0732">Signal</keyword>
<feature type="domain" description="ABC transporter" evidence="11">
    <location>
        <begin position="700"/>
        <end position="933"/>
    </location>
</feature>
<feature type="transmembrane region" description="Helical" evidence="9">
    <location>
        <begin position="369"/>
        <end position="393"/>
    </location>
</feature>
<feature type="transmembrane region" description="Helical" evidence="9">
    <location>
        <begin position="607"/>
        <end position="628"/>
    </location>
</feature>
<sequence>MVLTKTALFITIVVYVLLGNDVNAETIYAALAIYDQLRPTMTLLFSYGISSVSEVHISMCRIQKFLGYQELPKEDPNTNTQTLCKLPRISMECVNAKWNYDSSDNTLNDINLYIDKPQLVAIIGQVGSGKSSLFNVILRELPLCKGFLNVDGRISYACQETWLFSASIRQNILFGEPYQEDRYKTILKICALEPDLEILPYGDKTIVGEKGKILSGGQKARINLARCIYKDANIYLLDDPLSAVDIKVGKQLYEECIKKFLYNKICLLITHQLQYLKSADKIVILKEGSIIGEGNYDELQSSGLDFAKLLKEFNSEENENIKKIQSRQNSEMEQTEDDEDDPEEIKETIKKGSISPRLYLEYLRSGGNYFLILLVTSIFVGTFSISSFGEYFISEWVNLEEKVIKDNNSNQTHSNTAVDREIMIYEYCAIMLGTIILAILQSTSFFIFLMSASVNIHDSIFAKISYATMQFFNTNHTGRILNRFSKDMGVIDELLPYIIYDVMQILLYFLSAVVLTSIVNPMLLLPASGFLVIFYLLRNVYLETSRTVKRIEGITRSPIYSHMTASVQGLSTIRASLAQNTLAKEFDDHQDLHSSAWFLYIASNKAFAFYLEGLCAIIVLSVVLSLILTDREYYGGQAGLILTQYINIVNVLQWGMSGWSSLENNMTSVERVFEYKNVKTEPIRKELSVLPRGWPEFGKIVFQNVSMRYNPEDKAVLKDLDFTINSKEKVGVVGRTGAGKSSMIAALFQLYEIEGTTIIDGVDTTEVPLEELRKSISIIPQDPVLFSGTIRRNLDPFDEYNDDILWNALEQVELKQIISELPKNLFGNVAENGSNFSIGQRQLICLARAIVRNNKILVMDEATANVDAHTDNLIQKTIREKFAGCTVITIAHRLHTIMDSDKVLVIDDGKVMEFNHPYSLLQNRNSIFYAMVEATGTSAAMNLHNIAENNFKKR</sequence>
<evidence type="ECO:0000256" key="7">
    <source>
        <dbReference type="ARBA" id="ARBA00023136"/>
    </source>
</evidence>
<name>A0A8K0GE42_IGNLU</name>
<evidence type="ECO:0000313" key="14">
    <source>
        <dbReference type="Proteomes" id="UP000801492"/>
    </source>
</evidence>
<dbReference type="GO" id="GO:0005524">
    <property type="term" value="F:ATP binding"/>
    <property type="evidence" value="ECO:0007669"/>
    <property type="project" value="UniProtKB-KW"/>
</dbReference>
<feature type="region of interest" description="Disordered" evidence="8">
    <location>
        <begin position="320"/>
        <end position="345"/>
    </location>
</feature>
<evidence type="ECO:0000256" key="3">
    <source>
        <dbReference type="ARBA" id="ARBA00022692"/>
    </source>
</evidence>
<dbReference type="PROSITE" id="PS50893">
    <property type="entry name" value="ABC_TRANSPORTER_2"/>
    <property type="match status" value="2"/>
</dbReference>
<dbReference type="GO" id="GO:0016887">
    <property type="term" value="F:ATP hydrolysis activity"/>
    <property type="evidence" value="ECO:0007669"/>
    <property type="project" value="InterPro"/>
</dbReference>
<dbReference type="InterPro" id="IPR050173">
    <property type="entry name" value="ABC_transporter_C-like"/>
</dbReference>
<feature type="signal peptide" evidence="10">
    <location>
        <begin position="1"/>
        <end position="24"/>
    </location>
</feature>
<feature type="domain" description="ABC transmembrane type-1" evidence="12">
    <location>
        <begin position="427"/>
        <end position="664"/>
    </location>
</feature>
<keyword evidence="3 9" id="KW-0812">Transmembrane</keyword>
<keyword evidence="2" id="KW-0813">Transport</keyword>
<dbReference type="SMART" id="SM00382">
    <property type="entry name" value="AAA"/>
    <property type="match status" value="2"/>
</dbReference>
<evidence type="ECO:0000259" key="12">
    <source>
        <dbReference type="PROSITE" id="PS50929"/>
    </source>
</evidence>
<evidence type="ECO:0000256" key="10">
    <source>
        <dbReference type="SAM" id="SignalP"/>
    </source>
</evidence>
<dbReference type="InterPro" id="IPR017871">
    <property type="entry name" value="ABC_transporter-like_CS"/>
</dbReference>
<dbReference type="SUPFAM" id="SSF52540">
    <property type="entry name" value="P-loop containing nucleoside triphosphate hydrolases"/>
    <property type="match status" value="2"/>
</dbReference>
<evidence type="ECO:0000256" key="9">
    <source>
        <dbReference type="SAM" id="Phobius"/>
    </source>
</evidence>
<dbReference type="CDD" id="cd03250">
    <property type="entry name" value="ABCC_MRP_domain1"/>
    <property type="match status" value="1"/>
</dbReference>
<dbReference type="FunFam" id="3.40.50.300:FF:000163">
    <property type="entry name" value="Multidrug resistance-associated protein member 4"/>
    <property type="match status" value="1"/>
</dbReference>
<organism evidence="13 14">
    <name type="scientific">Ignelater luminosus</name>
    <name type="common">Cucubano</name>
    <name type="synonym">Pyrophorus luminosus</name>
    <dbReference type="NCBI Taxonomy" id="2038154"/>
    <lineage>
        <taxon>Eukaryota</taxon>
        <taxon>Metazoa</taxon>
        <taxon>Ecdysozoa</taxon>
        <taxon>Arthropoda</taxon>
        <taxon>Hexapoda</taxon>
        <taxon>Insecta</taxon>
        <taxon>Pterygota</taxon>
        <taxon>Neoptera</taxon>
        <taxon>Endopterygota</taxon>
        <taxon>Coleoptera</taxon>
        <taxon>Polyphaga</taxon>
        <taxon>Elateriformia</taxon>
        <taxon>Elateroidea</taxon>
        <taxon>Elateridae</taxon>
        <taxon>Agrypninae</taxon>
        <taxon>Pyrophorini</taxon>
        <taxon>Ignelater</taxon>
    </lineage>
</organism>
<evidence type="ECO:0000256" key="2">
    <source>
        <dbReference type="ARBA" id="ARBA00022448"/>
    </source>
</evidence>
<dbReference type="PANTHER" id="PTHR24223">
    <property type="entry name" value="ATP-BINDING CASSETTE SUB-FAMILY C"/>
    <property type="match status" value="1"/>
</dbReference>
<feature type="compositionally biased region" description="Acidic residues" evidence="8">
    <location>
        <begin position="333"/>
        <end position="344"/>
    </location>
</feature>
<dbReference type="AlphaFoldDB" id="A0A8K0GE42"/>
<evidence type="ECO:0000256" key="5">
    <source>
        <dbReference type="ARBA" id="ARBA00022840"/>
    </source>
</evidence>
<dbReference type="InterPro" id="IPR003439">
    <property type="entry name" value="ABC_transporter-like_ATP-bd"/>
</dbReference>
<protein>
    <recommendedName>
        <fullName evidence="15">Multidrug resistance-associated protein lethal(2)03659</fullName>
    </recommendedName>
</protein>
<dbReference type="InterPro" id="IPR003593">
    <property type="entry name" value="AAA+_ATPase"/>
</dbReference>
<dbReference type="PROSITE" id="PS50929">
    <property type="entry name" value="ABC_TM1F"/>
    <property type="match status" value="1"/>
</dbReference>
<keyword evidence="6 9" id="KW-1133">Transmembrane helix</keyword>
<dbReference type="Pfam" id="PF00664">
    <property type="entry name" value="ABC_membrane"/>
    <property type="match status" value="1"/>
</dbReference>
<evidence type="ECO:0000259" key="11">
    <source>
        <dbReference type="PROSITE" id="PS50893"/>
    </source>
</evidence>
<feature type="transmembrane region" description="Helical" evidence="9">
    <location>
        <begin position="505"/>
        <end position="537"/>
    </location>
</feature>
<comment type="subcellular location">
    <subcellularLocation>
        <location evidence="1">Membrane</location>
        <topology evidence="1">Multi-pass membrane protein</topology>
    </subcellularLocation>
</comment>
<evidence type="ECO:0000256" key="4">
    <source>
        <dbReference type="ARBA" id="ARBA00022741"/>
    </source>
</evidence>
<evidence type="ECO:0000256" key="1">
    <source>
        <dbReference type="ARBA" id="ARBA00004141"/>
    </source>
</evidence>
<keyword evidence="7 9" id="KW-0472">Membrane</keyword>